<reference evidence="3" key="1">
    <citation type="submission" date="2022-05" db="EMBL/GenBank/DDBJ databases">
        <authorList>
            <person name="Okamura Y."/>
        </authorList>
    </citation>
    <scope>NUCLEOTIDE SEQUENCE</scope>
</reference>
<dbReference type="AlphaFoldDB" id="A0A9P0TRZ2"/>
<dbReference type="Gene3D" id="3.60.10.10">
    <property type="entry name" value="Endonuclease/exonuclease/phosphatase"/>
    <property type="match status" value="1"/>
</dbReference>
<gene>
    <name evidence="3" type="ORF">PIBRA_LOCUS10479</name>
</gene>
<organism evidence="3 4">
    <name type="scientific">Pieris brassicae</name>
    <name type="common">White butterfly</name>
    <name type="synonym">Large white butterfly</name>
    <dbReference type="NCBI Taxonomy" id="7116"/>
    <lineage>
        <taxon>Eukaryota</taxon>
        <taxon>Metazoa</taxon>
        <taxon>Ecdysozoa</taxon>
        <taxon>Arthropoda</taxon>
        <taxon>Hexapoda</taxon>
        <taxon>Insecta</taxon>
        <taxon>Pterygota</taxon>
        <taxon>Neoptera</taxon>
        <taxon>Endopterygota</taxon>
        <taxon>Lepidoptera</taxon>
        <taxon>Glossata</taxon>
        <taxon>Ditrysia</taxon>
        <taxon>Papilionoidea</taxon>
        <taxon>Pieridae</taxon>
        <taxon>Pierinae</taxon>
        <taxon>Pieris</taxon>
    </lineage>
</organism>
<dbReference type="EMBL" id="CALOZG010000040">
    <property type="protein sequence ID" value="CAH4034276.1"/>
    <property type="molecule type" value="Genomic_DNA"/>
</dbReference>
<evidence type="ECO:0000259" key="2">
    <source>
        <dbReference type="Pfam" id="PF14529"/>
    </source>
</evidence>
<dbReference type="Proteomes" id="UP001152562">
    <property type="component" value="Unassembled WGS sequence"/>
</dbReference>
<dbReference type="Pfam" id="PF14529">
    <property type="entry name" value="Exo_endo_phos_2"/>
    <property type="match status" value="1"/>
</dbReference>
<comment type="caution">
    <text evidence="3">The sequence shown here is derived from an EMBL/GenBank/DDBJ whole genome shotgun (WGS) entry which is preliminary data.</text>
</comment>
<dbReference type="InterPro" id="IPR036691">
    <property type="entry name" value="Endo/exonu/phosph_ase_sf"/>
</dbReference>
<evidence type="ECO:0000256" key="1">
    <source>
        <dbReference type="SAM" id="MobiDB-lite"/>
    </source>
</evidence>
<dbReference type="InterPro" id="IPR005135">
    <property type="entry name" value="Endo/exonuclease/phosphatase"/>
</dbReference>
<name>A0A9P0TRZ2_PIEBR</name>
<proteinExistence type="predicted"/>
<sequence length="226" mass="25417">MGQFRNELACVLCNRGPTKDAKRGRPSTSSLKEELLSKKRKGSPAPPPPKDIRKDGAEHWPTVAILSHHSSWGSSTNNTYGVSLMELLYAHLCFLNKSSVTQQTSPNEGSSVPDLSICTPNLASTISWSSYGSDHFPLLLRFPFYINFTFRHSPRIKYQLNNADWDTFKSNIEQKMTQLHSESTCAVALTTLFIEVADKTFPLKNGALCFTPFPPYWHQECWDAES</sequence>
<feature type="region of interest" description="Disordered" evidence="1">
    <location>
        <begin position="15"/>
        <end position="55"/>
    </location>
</feature>
<evidence type="ECO:0000313" key="3">
    <source>
        <dbReference type="EMBL" id="CAH4034276.1"/>
    </source>
</evidence>
<protein>
    <recommendedName>
        <fullName evidence="2">Endonuclease/exonuclease/phosphatase domain-containing protein</fullName>
    </recommendedName>
</protein>
<dbReference type="GO" id="GO:0003824">
    <property type="term" value="F:catalytic activity"/>
    <property type="evidence" value="ECO:0007669"/>
    <property type="project" value="InterPro"/>
</dbReference>
<feature type="domain" description="Endonuclease/exonuclease/phosphatase" evidence="2">
    <location>
        <begin position="68"/>
        <end position="138"/>
    </location>
</feature>
<dbReference type="SUPFAM" id="SSF56219">
    <property type="entry name" value="DNase I-like"/>
    <property type="match status" value="1"/>
</dbReference>
<evidence type="ECO:0000313" key="4">
    <source>
        <dbReference type="Proteomes" id="UP001152562"/>
    </source>
</evidence>
<accession>A0A9P0TRZ2</accession>
<keyword evidence="4" id="KW-1185">Reference proteome</keyword>